<dbReference type="RefSeq" id="WP_310407602.1">
    <property type="nucleotide sequence ID" value="NZ_JAVDWW010000013.1"/>
</dbReference>
<evidence type="ECO:0000259" key="2">
    <source>
        <dbReference type="Pfam" id="PF02470"/>
    </source>
</evidence>
<organism evidence="3 4">
    <name type="scientific">Nocardia kruczakiae</name>
    <dbReference type="NCBI Taxonomy" id="261477"/>
    <lineage>
        <taxon>Bacteria</taxon>
        <taxon>Bacillati</taxon>
        <taxon>Actinomycetota</taxon>
        <taxon>Actinomycetes</taxon>
        <taxon>Mycobacteriales</taxon>
        <taxon>Nocardiaceae</taxon>
        <taxon>Nocardia</taxon>
    </lineage>
</organism>
<evidence type="ECO:0000313" key="4">
    <source>
        <dbReference type="Proteomes" id="UP001251217"/>
    </source>
</evidence>
<proteinExistence type="predicted"/>
<dbReference type="EMBL" id="JAVDWW010000013">
    <property type="protein sequence ID" value="MDR7172616.1"/>
    <property type="molecule type" value="Genomic_DNA"/>
</dbReference>
<protein>
    <submittedName>
        <fullName evidence="3">Virulence factor Mce-like protein</fullName>
    </submittedName>
</protein>
<keyword evidence="4" id="KW-1185">Reference proteome</keyword>
<feature type="domain" description="Mce/MlaD" evidence="2">
    <location>
        <begin position="39"/>
        <end position="110"/>
    </location>
</feature>
<dbReference type="PANTHER" id="PTHR33371:SF16">
    <property type="entry name" value="MCE-FAMILY PROTEIN MCE3F"/>
    <property type="match status" value="1"/>
</dbReference>
<accession>A0ABU1XRG2</accession>
<evidence type="ECO:0000256" key="1">
    <source>
        <dbReference type="SAM" id="Phobius"/>
    </source>
</evidence>
<keyword evidence="1" id="KW-0472">Membrane</keyword>
<dbReference type="PANTHER" id="PTHR33371">
    <property type="entry name" value="INTERMEMBRANE PHOSPHOLIPID TRANSPORT SYSTEM BINDING PROTEIN MLAD-RELATED"/>
    <property type="match status" value="1"/>
</dbReference>
<dbReference type="Proteomes" id="UP001251217">
    <property type="component" value="Unassembled WGS sequence"/>
</dbReference>
<dbReference type="Pfam" id="PF02470">
    <property type="entry name" value="MlaD"/>
    <property type="match status" value="1"/>
</dbReference>
<reference evidence="3 4" key="1">
    <citation type="submission" date="2023-07" db="EMBL/GenBank/DDBJ databases">
        <title>Sorghum-associated microbial communities from plants grown in Nebraska, USA.</title>
        <authorList>
            <person name="Schachtman D."/>
        </authorList>
    </citation>
    <scope>NUCLEOTIDE SEQUENCE [LARGE SCALE GENOMIC DNA]</scope>
    <source>
        <strain evidence="3 4">4272</strain>
    </source>
</reference>
<dbReference type="InterPro" id="IPR003399">
    <property type="entry name" value="Mce/MlaD"/>
</dbReference>
<gene>
    <name evidence="3" type="ORF">J2W56_006381</name>
</gene>
<comment type="caution">
    <text evidence="3">The sequence shown here is derived from an EMBL/GenBank/DDBJ whole genome shotgun (WGS) entry which is preliminary data.</text>
</comment>
<sequence>MTRIPAWLSGIALVAVMLLGGTYLAVGVLGVDPAVRMRHATVEMSEAGGLRAGSDVVCRGVVIGRVDEVGAVAGGVRLRLSHDENYRIPVAAAMRVETLSAMGEPVFSFLPQSADGPWLADDAHLTGTVRIPASVAQLLSASSDLLGQIDPQQAARVVDTFAQAVTGLDTALPEIGRGADLLLTTLLAHQDSMQTALGNLMWMMHDTDWIAPALTAAPPQLDGFGATLGVSYEYLFQGSRQLRGKEILGSWHDQENQLVEYLQRLAPELGAVGVALRPVTRAAGPLLGAVDLGALLQQALTALPGDSLRIALVAPDH</sequence>
<name>A0ABU1XRG2_9NOCA</name>
<keyword evidence="1" id="KW-1133">Transmembrane helix</keyword>
<feature type="transmembrane region" description="Helical" evidence="1">
    <location>
        <begin position="6"/>
        <end position="31"/>
    </location>
</feature>
<keyword evidence="1" id="KW-0812">Transmembrane</keyword>
<dbReference type="InterPro" id="IPR052336">
    <property type="entry name" value="MlaD_Phospholipid_Transporter"/>
</dbReference>
<evidence type="ECO:0000313" key="3">
    <source>
        <dbReference type="EMBL" id="MDR7172616.1"/>
    </source>
</evidence>